<comment type="caution">
    <text evidence="2">The sequence shown here is derived from an EMBL/GenBank/DDBJ whole genome shotgun (WGS) entry which is preliminary data.</text>
</comment>
<dbReference type="EMBL" id="NIDN02000107">
    <property type="protein sequence ID" value="RLL96546.1"/>
    <property type="molecule type" value="Genomic_DNA"/>
</dbReference>
<accession>A0A3R7F5Y2</accession>
<keyword evidence="3" id="KW-1185">Reference proteome</keyword>
<evidence type="ECO:0000313" key="3">
    <source>
        <dbReference type="Proteomes" id="UP000215289"/>
    </source>
</evidence>
<dbReference type="STRING" id="1245748.A0A3R7F5Y2"/>
<dbReference type="PANTHER" id="PTHR45527">
    <property type="entry name" value="NONRIBOSOMAL PEPTIDE SYNTHETASE"/>
    <property type="match status" value="1"/>
</dbReference>
<evidence type="ECO:0000313" key="2">
    <source>
        <dbReference type="EMBL" id="RLL96546.1"/>
    </source>
</evidence>
<dbReference type="OrthoDB" id="416786at2759"/>
<dbReference type="GO" id="GO:0044550">
    <property type="term" value="P:secondary metabolite biosynthetic process"/>
    <property type="evidence" value="ECO:0007669"/>
    <property type="project" value="TreeGrafter"/>
</dbReference>
<name>A0A3R7F5Y2_9EURO</name>
<dbReference type="AlphaFoldDB" id="A0A3R7F5Y2"/>
<dbReference type="Gene3D" id="3.30.559.30">
    <property type="entry name" value="Nonribosomal peptide synthetase, condensation domain"/>
    <property type="match status" value="1"/>
</dbReference>
<sequence length="316" mass="35492">MTWYTKHAIQSNVKIRGKRVQLNEVEQYVQQRCVESDRIIPDMVAPADDSENPLPTVFIWPKEHADCPEVDQEATQFAAASTIFRAKAAQIKKELGASLLEYMIPRLFETRQQDLLQLHPMRTILIETGGGDILAMQVVLRRDNTHAKIIQCSAFEFKTAYSIRLPSGRKGRESLPKLTIYAVAEGGYPTSATVPCRIRVDKTRTVEAALKAIQDNATSMIPLEQAGLQNMRRMTREAHVACGFQSFVSIQLPAETASRGYLIEAMSASDSEYTFPSYAPNVVRQLRANNDGFSTSVRFDPRIVSSEKAESIMERF</sequence>
<dbReference type="Proteomes" id="UP000215289">
    <property type="component" value="Unassembled WGS sequence"/>
</dbReference>
<keyword evidence="1" id="KW-0436">Ligase</keyword>
<dbReference type="GO" id="GO:0016874">
    <property type="term" value="F:ligase activity"/>
    <property type="evidence" value="ECO:0007669"/>
    <property type="project" value="UniProtKB-KW"/>
</dbReference>
<dbReference type="GO" id="GO:0005737">
    <property type="term" value="C:cytoplasm"/>
    <property type="evidence" value="ECO:0007669"/>
    <property type="project" value="TreeGrafter"/>
</dbReference>
<evidence type="ECO:0000256" key="1">
    <source>
        <dbReference type="ARBA" id="ARBA00022598"/>
    </source>
</evidence>
<dbReference type="SUPFAM" id="SSF52777">
    <property type="entry name" value="CoA-dependent acyltransferases"/>
    <property type="match status" value="1"/>
</dbReference>
<dbReference type="InterPro" id="IPR045851">
    <property type="entry name" value="AMP-bd_C_sf"/>
</dbReference>
<dbReference type="GO" id="GO:0031177">
    <property type="term" value="F:phosphopantetheine binding"/>
    <property type="evidence" value="ECO:0007669"/>
    <property type="project" value="TreeGrafter"/>
</dbReference>
<organism evidence="2 3">
    <name type="scientific">Aspergillus turcosus</name>
    <dbReference type="NCBI Taxonomy" id="1245748"/>
    <lineage>
        <taxon>Eukaryota</taxon>
        <taxon>Fungi</taxon>
        <taxon>Dikarya</taxon>
        <taxon>Ascomycota</taxon>
        <taxon>Pezizomycotina</taxon>
        <taxon>Eurotiomycetes</taxon>
        <taxon>Eurotiomycetidae</taxon>
        <taxon>Eurotiales</taxon>
        <taxon>Aspergillaceae</taxon>
        <taxon>Aspergillus</taxon>
        <taxon>Aspergillus subgen. Fumigati</taxon>
    </lineage>
</organism>
<gene>
    <name evidence="2" type="ORF">CFD26_104545</name>
</gene>
<dbReference type="GO" id="GO:0043041">
    <property type="term" value="P:amino acid activation for nonribosomal peptide biosynthetic process"/>
    <property type="evidence" value="ECO:0007669"/>
    <property type="project" value="TreeGrafter"/>
</dbReference>
<dbReference type="Gene3D" id="3.30.300.30">
    <property type="match status" value="1"/>
</dbReference>
<proteinExistence type="predicted"/>
<dbReference type="PANTHER" id="PTHR45527:SF3">
    <property type="entry name" value="SIDEROPHORE SYNTHETASE (EUROFUNG)"/>
    <property type="match status" value="1"/>
</dbReference>
<protein>
    <submittedName>
        <fullName evidence="2">Uncharacterized protein</fullName>
    </submittedName>
</protein>
<reference evidence="2 3" key="1">
    <citation type="submission" date="2018-08" db="EMBL/GenBank/DDBJ databases">
        <title>Draft genome sequences of two Aspergillus turcosus clinical strains isolated from bronchoalveolar lavage fluid: one azole-susceptible and the other azole-resistant.</title>
        <authorList>
            <person name="Parent-Michaud M."/>
            <person name="Dufresne P.J."/>
            <person name="Fournier E."/>
            <person name="Martineau C."/>
            <person name="Moreira S."/>
            <person name="Perkins V."/>
            <person name="De Repentigny L."/>
            <person name="Dufresne S.F."/>
        </authorList>
    </citation>
    <scope>NUCLEOTIDE SEQUENCE [LARGE SCALE GENOMIC DNA]</scope>
    <source>
        <strain evidence="2">HMR AF 1038</strain>
    </source>
</reference>